<dbReference type="Proteomes" id="UP001499843">
    <property type="component" value="Unassembled WGS sequence"/>
</dbReference>
<dbReference type="EMBL" id="BAAAQX010000021">
    <property type="protein sequence ID" value="GAA2211571.1"/>
    <property type="molecule type" value="Genomic_DNA"/>
</dbReference>
<evidence type="ECO:0000313" key="3">
    <source>
        <dbReference type="Proteomes" id="UP001499843"/>
    </source>
</evidence>
<protein>
    <submittedName>
        <fullName evidence="2">Uncharacterized protein</fullName>
    </submittedName>
</protein>
<evidence type="ECO:0000256" key="1">
    <source>
        <dbReference type="SAM" id="MobiDB-lite"/>
    </source>
</evidence>
<name>A0ABN3CQ70_9ACTN</name>
<gene>
    <name evidence="2" type="ORF">GCM10009850_070310</name>
</gene>
<keyword evidence="3" id="KW-1185">Reference proteome</keyword>
<feature type="region of interest" description="Disordered" evidence="1">
    <location>
        <begin position="31"/>
        <end position="87"/>
    </location>
</feature>
<proteinExistence type="predicted"/>
<feature type="compositionally biased region" description="Basic residues" evidence="1">
    <location>
        <begin position="52"/>
        <end position="65"/>
    </location>
</feature>
<accession>A0ABN3CQ70</accession>
<sequence>MRIYYHTHVLSWHPGAPNARDVWILRTIPPRCQPPKGQDRKPPVSLTDHFHGDRHRNQAHHNGIHQHRDGPMTRSARSSEAPNAANTQNMIVAAAVMTRAVPASPPPYP</sequence>
<organism evidence="2 3">
    <name type="scientific">Nonomuraea monospora</name>
    <dbReference type="NCBI Taxonomy" id="568818"/>
    <lineage>
        <taxon>Bacteria</taxon>
        <taxon>Bacillati</taxon>
        <taxon>Actinomycetota</taxon>
        <taxon>Actinomycetes</taxon>
        <taxon>Streptosporangiales</taxon>
        <taxon>Streptosporangiaceae</taxon>
        <taxon>Nonomuraea</taxon>
    </lineage>
</organism>
<evidence type="ECO:0000313" key="2">
    <source>
        <dbReference type="EMBL" id="GAA2211571.1"/>
    </source>
</evidence>
<reference evidence="2 3" key="1">
    <citation type="journal article" date="2019" name="Int. J. Syst. Evol. Microbiol.">
        <title>The Global Catalogue of Microorganisms (GCM) 10K type strain sequencing project: providing services to taxonomists for standard genome sequencing and annotation.</title>
        <authorList>
            <consortium name="The Broad Institute Genomics Platform"/>
            <consortium name="The Broad Institute Genome Sequencing Center for Infectious Disease"/>
            <person name="Wu L."/>
            <person name="Ma J."/>
        </authorList>
    </citation>
    <scope>NUCLEOTIDE SEQUENCE [LARGE SCALE GENOMIC DNA]</scope>
    <source>
        <strain evidence="2 3">JCM 16114</strain>
    </source>
</reference>
<comment type="caution">
    <text evidence="2">The sequence shown here is derived from an EMBL/GenBank/DDBJ whole genome shotgun (WGS) entry which is preliminary data.</text>
</comment>
<feature type="compositionally biased region" description="Polar residues" evidence="1">
    <location>
        <begin position="75"/>
        <end position="87"/>
    </location>
</feature>